<proteinExistence type="predicted"/>
<dbReference type="Proteomes" id="UP000054477">
    <property type="component" value="Unassembled WGS sequence"/>
</dbReference>
<name>A0A0C9X312_9AGAR</name>
<dbReference type="AlphaFoldDB" id="A0A0C9X312"/>
<dbReference type="EMBL" id="KN838748">
    <property type="protein sequence ID" value="KIJ95648.1"/>
    <property type="molecule type" value="Genomic_DNA"/>
</dbReference>
<protein>
    <submittedName>
        <fullName evidence="2">Uncharacterized protein</fullName>
    </submittedName>
</protein>
<evidence type="ECO:0000256" key="1">
    <source>
        <dbReference type="SAM" id="MobiDB-lite"/>
    </source>
</evidence>
<organism evidence="2 3">
    <name type="scientific">Laccaria amethystina LaAM-08-1</name>
    <dbReference type="NCBI Taxonomy" id="1095629"/>
    <lineage>
        <taxon>Eukaryota</taxon>
        <taxon>Fungi</taxon>
        <taxon>Dikarya</taxon>
        <taxon>Basidiomycota</taxon>
        <taxon>Agaricomycotina</taxon>
        <taxon>Agaricomycetes</taxon>
        <taxon>Agaricomycetidae</taxon>
        <taxon>Agaricales</taxon>
        <taxon>Agaricineae</taxon>
        <taxon>Hydnangiaceae</taxon>
        <taxon>Laccaria</taxon>
    </lineage>
</organism>
<feature type="region of interest" description="Disordered" evidence="1">
    <location>
        <begin position="41"/>
        <end position="91"/>
    </location>
</feature>
<keyword evidence="3" id="KW-1185">Reference proteome</keyword>
<dbReference type="HOGENOM" id="CLU_1816099_0_0_1"/>
<sequence>MAGMLMSCEKAGDGEGVVTLKAPVWIELALRIRTWSVSYKEAPSPEWPVQRHASSSPAPADSRWHLLSHPKSLHASPPETKPNQHPPFSSRAIRPRAHSAFLLRTFFPNPPLSGWPAEKFISHVSFDRSHVIGGPMRKFKTH</sequence>
<reference evidence="2 3" key="1">
    <citation type="submission" date="2014-04" db="EMBL/GenBank/DDBJ databases">
        <authorList>
            <consortium name="DOE Joint Genome Institute"/>
            <person name="Kuo A."/>
            <person name="Kohler A."/>
            <person name="Nagy L.G."/>
            <person name="Floudas D."/>
            <person name="Copeland A."/>
            <person name="Barry K.W."/>
            <person name="Cichocki N."/>
            <person name="Veneault-Fourrey C."/>
            <person name="LaButti K."/>
            <person name="Lindquist E.A."/>
            <person name="Lipzen A."/>
            <person name="Lundell T."/>
            <person name="Morin E."/>
            <person name="Murat C."/>
            <person name="Sun H."/>
            <person name="Tunlid A."/>
            <person name="Henrissat B."/>
            <person name="Grigoriev I.V."/>
            <person name="Hibbett D.S."/>
            <person name="Martin F."/>
            <person name="Nordberg H.P."/>
            <person name="Cantor M.N."/>
            <person name="Hua S.X."/>
        </authorList>
    </citation>
    <scope>NUCLEOTIDE SEQUENCE [LARGE SCALE GENOMIC DNA]</scope>
    <source>
        <strain evidence="2 3">LaAM-08-1</strain>
    </source>
</reference>
<reference evidence="3" key="2">
    <citation type="submission" date="2015-01" db="EMBL/GenBank/DDBJ databases">
        <title>Evolutionary Origins and Diversification of the Mycorrhizal Mutualists.</title>
        <authorList>
            <consortium name="DOE Joint Genome Institute"/>
            <consortium name="Mycorrhizal Genomics Consortium"/>
            <person name="Kohler A."/>
            <person name="Kuo A."/>
            <person name="Nagy L.G."/>
            <person name="Floudas D."/>
            <person name="Copeland A."/>
            <person name="Barry K.W."/>
            <person name="Cichocki N."/>
            <person name="Veneault-Fourrey C."/>
            <person name="LaButti K."/>
            <person name="Lindquist E.A."/>
            <person name="Lipzen A."/>
            <person name="Lundell T."/>
            <person name="Morin E."/>
            <person name="Murat C."/>
            <person name="Riley R."/>
            <person name="Ohm R."/>
            <person name="Sun H."/>
            <person name="Tunlid A."/>
            <person name="Henrissat B."/>
            <person name="Grigoriev I.V."/>
            <person name="Hibbett D.S."/>
            <person name="Martin F."/>
        </authorList>
    </citation>
    <scope>NUCLEOTIDE SEQUENCE [LARGE SCALE GENOMIC DNA]</scope>
    <source>
        <strain evidence="3">LaAM-08-1</strain>
    </source>
</reference>
<evidence type="ECO:0000313" key="2">
    <source>
        <dbReference type="EMBL" id="KIJ95648.1"/>
    </source>
</evidence>
<gene>
    <name evidence="2" type="ORF">K443DRAFT_322091</name>
</gene>
<accession>A0A0C9X312</accession>
<evidence type="ECO:0000313" key="3">
    <source>
        <dbReference type="Proteomes" id="UP000054477"/>
    </source>
</evidence>